<keyword evidence="3" id="KW-1185">Reference proteome</keyword>
<evidence type="ECO:0000313" key="3">
    <source>
        <dbReference type="Proteomes" id="UP000008068"/>
    </source>
</evidence>
<sequence>MEDKHVFKAPKMPDKRDPCLPGPSNEPSRRNPRPHRQSSTKRNSEQSTHTEFSMEPPPITPRRQLTDEEWEELLGPTRWLGQPTIDLTEFFKTPIYGAGLAVPLPGDHINPGLDSILSTKKLEPTVPTKGLDPIVPTKVFVLHPMDHARNCERKEEELYKWEPPLHPQMPREETVWSKKPLYYQRRDDGTLYVPEYEKSPPSPPMFIVPSPPTDVPGPAPKVEKSSSAVSRFNRFPPTPELSAPKPAPVQKVTPVAPVIPSLRVPPPEIRPILPIPSSSIRNTDCDIFKKDQTKVAPTKDLASPRMRPSEQGQPYMGYSYTDLFFPAGSNTPIERRYGTNRSRPFFSNNNTPLNSTAPSTSKTQASRTNKRTAGTSNQRQPEHNQPDLMAASTKRSTRESDSPIYIDLEPSAKQKPAQQMISRQPEIQVQPQALVRPTPIYISGVAYNGFEK</sequence>
<dbReference type="Proteomes" id="UP000008068">
    <property type="component" value="Unassembled WGS sequence"/>
</dbReference>
<dbReference type="InParanoid" id="G0MH49"/>
<feature type="region of interest" description="Disordered" evidence="1">
    <location>
        <begin position="294"/>
        <end position="313"/>
    </location>
</feature>
<reference evidence="3" key="1">
    <citation type="submission" date="2011-07" db="EMBL/GenBank/DDBJ databases">
        <authorList>
            <consortium name="Caenorhabditis brenneri Sequencing and Analysis Consortium"/>
            <person name="Wilson R.K."/>
        </authorList>
    </citation>
    <scope>NUCLEOTIDE SEQUENCE [LARGE SCALE GENOMIC DNA]</scope>
    <source>
        <strain evidence="3">PB2801</strain>
    </source>
</reference>
<protein>
    <submittedName>
        <fullName evidence="2">Uncharacterized protein</fullName>
    </submittedName>
</protein>
<feature type="compositionally biased region" description="Polar residues" evidence="1">
    <location>
        <begin position="339"/>
        <end position="379"/>
    </location>
</feature>
<evidence type="ECO:0000256" key="1">
    <source>
        <dbReference type="SAM" id="MobiDB-lite"/>
    </source>
</evidence>
<name>G0MH49_CAEBE</name>
<accession>G0MH49</accession>
<evidence type="ECO:0000313" key="2">
    <source>
        <dbReference type="EMBL" id="EGT57873.1"/>
    </source>
</evidence>
<feature type="compositionally biased region" description="Basic residues" evidence="1">
    <location>
        <begin position="30"/>
        <end position="39"/>
    </location>
</feature>
<dbReference type="HOGENOM" id="CLU_605859_0_0_1"/>
<feature type="compositionally biased region" description="Polar residues" evidence="1">
    <location>
        <begin position="416"/>
        <end position="425"/>
    </location>
</feature>
<feature type="compositionally biased region" description="Basic and acidic residues" evidence="1">
    <location>
        <begin position="1"/>
        <end position="18"/>
    </location>
</feature>
<dbReference type="EMBL" id="GL379794">
    <property type="protein sequence ID" value="EGT57873.1"/>
    <property type="molecule type" value="Genomic_DNA"/>
</dbReference>
<dbReference type="AlphaFoldDB" id="G0MH49"/>
<feature type="region of interest" description="Disordered" evidence="1">
    <location>
        <begin position="1"/>
        <end position="70"/>
    </location>
</feature>
<organism evidence="3">
    <name type="scientific">Caenorhabditis brenneri</name>
    <name type="common">Nematode worm</name>
    <dbReference type="NCBI Taxonomy" id="135651"/>
    <lineage>
        <taxon>Eukaryota</taxon>
        <taxon>Metazoa</taxon>
        <taxon>Ecdysozoa</taxon>
        <taxon>Nematoda</taxon>
        <taxon>Chromadorea</taxon>
        <taxon>Rhabditida</taxon>
        <taxon>Rhabditina</taxon>
        <taxon>Rhabditomorpha</taxon>
        <taxon>Rhabditoidea</taxon>
        <taxon>Rhabditidae</taxon>
        <taxon>Peloderinae</taxon>
        <taxon>Caenorhabditis</taxon>
    </lineage>
</organism>
<proteinExistence type="predicted"/>
<feature type="region of interest" description="Disordered" evidence="1">
    <location>
        <begin position="331"/>
        <end position="425"/>
    </location>
</feature>
<gene>
    <name evidence="2" type="ORF">CAEBREN_24296</name>
</gene>